<keyword evidence="2" id="KW-0547">Nucleotide-binding</keyword>
<dbReference type="PROSITE" id="PS51192">
    <property type="entry name" value="HELICASE_ATP_BIND_1"/>
    <property type="match status" value="1"/>
</dbReference>
<feature type="domain" description="Helicase ATP-binding" evidence="1">
    <location>
        <begin position="18"/>
        <end position="170"/>
    </location>
</feature>
<organism evidence="2 4">
    <name type="scientific">Brenneria nigrifluens DSM 30175 = ATCC 13028</name>
    <dbReference type="NCBI Taxonomy" id="1121120"/>
    <lineage>
        <taxon>Bacteria</taxon>
        <taxon>Pseudomonadati</taxon>
        <taxon>Pseudomonadota</taxon>
        <taxon>Gammaproteobacteria</taxon>
        <taxon>Enterobacterales</taxon>
        <taxon>Pectobacteriaceae</taxon>
        <taxon>Brenneria</taxon>
    </lineage>
</organism>
<reference evidence="2 4" key="1">
    <citation type="submission" date="2018-04" db="EMBL/GenBank/DDBJ databases">
        <title>Brenneria corticis sp.nov.</title>
        <authorList>
            <person name="Li Y."/>
        </authorList>
    </citation>
    <scope>NUCLEOTIDE SEQUENCE [LARGE SCALE GENOMIC DNA]</scope>
    <source>
        <strain evidence="2 4">LMG 2694</strain>
    </source>
</reference>
<evidence type="ECO:0000259" key="1">
    <source>
        <dbReference type="PROSITE" id="PS51192"/>
    </source>
</evidence>
<dbReference type="Proteomes" id="UP000295985">
    <property type="component" value="Unassembled WGS sequence"/>
</dbReference>
<dbReference type="SMART" id="SM00487">
    <property type="entry name" value="DEXDc"/>
    <property type="match status" value="1"/>
</dbReference>
<protein>
    <submittedName>
        <fullName evidence="2">ATP-dependent helicase</fullName>
    </submittedName>
    <submittedName>
        <fullName evidence="3">DEAD/DEAH box helicase</fullName>
    </submittedName>
</protein>
<dbReference type="AlphaFoldDB" id="A0A2U1UIM6"/>
<dbReference type="EMBL" id="QDKK01000037">
    <property type="protein sequence ID" value="PWC21477.1"/>
    <property type="molecule type" value="Genomic_DNA"/>
</dbReference>
<dbReference type="Proteomes" id="UP000303847">
    <property type="component" value="Chromosome"/>
</dbReference>
<keyword evidence="2" id="KW-0378">Hydrolase</keyword>
<dbReference type="GO" id="GO:0016787">
    <property type="term" value="F:hydrolase activity"/>
    <property type="evidence" value="ECO:0007669"/>
    <property type="project" value="InterPro"/>
</dbReference>
<dbReference type="GO" id="GO:0005524">
    <property type="term" value="F:ATP binding"/>
    <property type="evidence" value="ECO:0007669"/>
    <property type="project" value="InterPro"/>
</dbReference>
<dbReference type="RefSeq" id="WP_009112600.1">
    <property type="nucleotide sequence ID" value="NZ_CP034036.1"/>
</dbReference>
<keyword evidence="5" id="KW-1185">Reference proteome</keyword>
<dbReference type="GO" id="GO:0005829">
    <property type="term" value="C:cytosol"/>
    <property type="evidence" value="ECO:0007669"/>
    <property type="project" value="TreeGrafter"/>
</dbReference>
<dbReference type="GO" id="GO:0004386">
    <property type="term" value="F:helicase activity"/>
    <property type="evidence" value="ECO:0007669"/>
    <property type="project" value="UniProtKB-KW"/>
</dbReference>
<dbReference type="Pfam" id="PF00271">
    <property type="entry name" value="Helicase_C"/>
    <property type="match status" value="1"/>
</dbReference>
<dbReference type="OrthoDB" id="9804086at2"/>
<gene>
    <name evidence="2" type="ORF">DDT54_18765</name>
    <name evidence="3" type="ORF">EH206_09745</name>
</gene>
<dbReference type="PANTHER" id="PTHR47396">
    <property type="entry name" value="TYPE I RESTRICTION ENZYME ECOKI R PROTEIN"/>
    <property type="match status" value="1"/>
</dbReference>
<evidence type="ECO:0000313" key="2">
    <source>
        <dbReference type="EMBL" id="PWC21477.1"/>
    </source>
</evidence>
<dbReference type="GO" id="GO:0003677">
    <property type="term" value="F:DNA binding"/>
    <property type="evidence" value="ECO:0007669"/>
    <property type="project" value="InterPro"/>
</dbReference>
<evidence type="ECO:0000313" key="3">
    <source>
        <dbReference type="EMBL" id="QCR04430.1"/>
    </source>
</evidence>
<dbReference type="Gene3D" id="3.40.50.300">
    <property type="entry name" value="P-loop containing nucleotide triphosphate hydrolases"/>
    <property type="match status" value="2"/>
</dbReference>
<dbReference type="InterPro" id="IPR006935">
    <property type="entry name" value="Helicase/UvrB_N"/>
</dbReference>
<dbReference type="InterPro" id="IPR014001">
    <property type="entry name" value="Helicase_ATP-bd"/>
</dbReference>
<dbReference type="Pfam" id="PF04851">
    <property type="entry name" value="ResIII"/>
    <property type="match status" value="1"/>
</dbReference>
<name>A0A2U1UIM6_9GAMM</name>
<accession>A0A2U1UIM6</accession>
<proteinExistence type="predicted"/>
<evidence type="ECO:0000313" key="4">
    <source>
        <dbReference type="Proteomes" id="UP000295985"/>
    </source>
</evidence>
<dbReference type="SMART" id="SM00490">
    <property type="entry name" value="HELICc"/>
    <property type="match status" value="1"/>
</dbReference>
<keyword evidence="2" id="KW-0067">ATP-binding</keyword>
<dbReference type="InterPro" id="IPR027417">
    <property type="entry name" value="P-loop_NTPase"/>
</dbReference>
<dbReference type="PANTHER" id="PTHR47396:SF1">
    <property type="entry name" value="ATP-DEPENDENT HELICASE IRC3-RELATED"/>
    <property type="match status" value="1"/>
</dbReference>
<evidence type="ECO:0000313" key="5">
    <source>
        <dbReference type="Proteomes" id="UP000303847"/>
    </source>
</evidence>
<dbReference type="EMBL" id="CP034036">
    <property type="protein sequence ID" value="QCR04430.1"/>
    <property type="molecule type" value="Genomic_DNA"/>
</dbReference>
<dbReference type="InterPro" id="IPR001650">
    <property type="entry name" value="Helicase_C-like"/>
</dbReference>
<keyword evidence="2" id="KW-0347">Helicase</keyword>
<dbReference type="SUPFAM" id="SSF52540">
    <property type="entry name" value="P-loop containing nucleoside triphosphate hydrolases"/>
    <property type="match status" value="1"/>
</dbReference>
<sequence>MLNITPNLAQSRGLNSLRQNWKTTASFMIYSPVGSGKTGLAAFITDGLVSRSMRVMFVAPYTVLLDQTATRFVEYGLPADEIGYVWRDHPAYDPQRLIQIASADTLIRREFPDNIDLLFIDEAHLKRKKILEVIDHLTQNTATKVIGLSGTPFAKFLGNYYQKLIKPTTMKELIEIGALSKYEFYAPSTPDLSSVKTVGNSDYGSDYNETQLSRVMSEAKLVGDIVQNWLAHGENRQTVCFCVDVAHANFVAVEFNRVGVVAEIMTAKTPHDERQLIIRRFEQGITKIIVNVGVLVAGFDSDVRCIIYGRPTKSEIRWIQCLGRGLRTAPGKDYCLIFDHSGTVHKLGYPDDIEYDGLLSSSDGMEDAPVNTSKPDQPERLPKECPSCHYVKPAGIYICPKCGFKPLSGEDVDTDRSRGLTKVSKAKEKFTAEQKQSWWSQILFYQRIRSTRGKPVSDGWCSHTYRKKFGVWPKGLHRTPQETTPEVMNYIKSLRIAYAKAQEKAHKQEKAA</sequence>
<reference evidence="3 5" key="2">
    <citation type="submission" date="2018-11" db="EMBL/GenBank/DDBJ databases">
        <title>Genome sequences of Brenneria nigrifluens and Brenneria rubrifaciens.</title>
        <authorList>
            <person name="Poret-Peterson A.T."/>
            <person name="McClean A.E."/>
            <person name="Kluepfel D.A."/>
        </authorList>
    </citation>
    <scope>NUCLEOTIDE SEQUENCE [LARGE SCALE GENOMIC DNA]</scope>
    <source>
        <strain evidence="3 5">ATCC 13028</strain>
    </source>
</reference>
<dbReference type="InterPro" id="IPR050742">
    <property type="entry name" value="Helicase_Restrict-Modif_Enz"/>
</dbReference>